<proteinExistence type="predicted"/>
<dbReference type="Gene3D" id="3.10.310.70">
    <property type="match status" value="1"/>
</dbReference>
<sequence length="548" mass="58539">MTTTVYHNANLLTCDQSGNRASAMAVLDGRITAIGNDGTVMAAAGAGAESIDLAGKTIMPGLIDVHNHHAIAGRAILYEVVFPPSLDFDGILAAVRSACETMTGERWAVGGNFGSHHLERIDTLDALRQLDDASSGRPVSLRDDSYHNRWCNTAAMQAAGIDSTTLVPGQGKISTDPSTGRATGLLVEAATALVDAVSEEANYGDPAINQKAAAHAIGVLNSYGVTAFQDAMTFHGMLANLADLDLKGELKAWVVATLPAHAVMYLPGPMGTDLFKVKEQFRTRHVRPDFAKFFLDGVPMTRTSAMLEPYRPSAAFGCCYRGGTTLTLPQFAKMVAECERHGLAVKVHCTGDGSVRLALDGFDIVRDFEGPSDLRHQIAHAVFVDPEDIKRMAALQVTADLSPVLWYPAIFEQAIRAAVPDKLVDRMAPIRDLVEAGVSIAGGSDWPVAPTPDLWDGLEGMVTRRNPSGGYDGQLGPEQAIDVQTAIRAYTLGSAEVMGLDAETGSLEVGKSADFIIIDRDVTKIASNQIAQTKVLSTWFEGAKVYER</sequence>
<dbReference type="GO" id="GO:0016810">
    <property type="term" value="F:hydrolase activity, acting on carbon-nitrogen (but not peptide) bonds"/>
    <property type="evidence" value="ECO:0007669"/>
    <property type="project" value="InterPro"/>
</dbReference>
<evidence type="ECO:0000313" key="3">
    <source>
        <dbReference type="Proteomes" id="UP000290819"/>
    </source>
</evidence>
<protein>
    <recommendedName>
        <fullName evidence="1">Amidohydrolase 3 domain-containing protein</fullName>
    </recommendedName>
</protein>
<reference evidence="2 3" key="1">
    <citation type="submission" date="2017-03" db="EMBL/GenBank/DDBJ databases">
        <authorList>
            <person name="Safronova V.I."/>
            <person name="Sazanova A.L."/>
            <person name="Chirak E.R."/>
        </authorList>
    </citation>
    <scope>NUCLEOTIDE SEQUENCE [LARGE SCALE GENOMIC DNA]</scope>
    <source>
        <strain evidence="2 3">Opo-243</strain>
    </source>
</reference>
<accession>A0A4Q1VRP2</accession>
<dbReference type="Gene3D" id="2.30.40.10">
    <property type="entry name" value="Urease, subunit C, domain 1"/>
    <property type="match status" value="1"/>
</dbReference>
<dbReference type="SUPFAM" id="SSF51338">
    <property type="entry name" value="Composite domain of metallo-dependent hydrolases"/>
    <property type="match status" value="1"/>
</dbReference>
<dbReference type="PANTHER" id="PTHR22642">
    <property type="entry name" value="IMIDAZOLONEPROPIONASE"/>
    <property type="match status" value="1"/>
</dbReference>
<dbReference type="OrthoDB" id="9811399at2"/>
<name>A0A4Q1VRP2_9BRAD</name>
<dbReference type="InterPro" id="IPR033932">
    <property type="entry name" value="YtcJ-like"/>
</dbReference>
<feature type="domain" description="Amidohydrolase 3" evidence="1">
    <location>
        <begin position="51"/>
        <end position="546"/>
    </location>
</feature>
<organism evidence="2 3">
    <name type="scientific">Bradyrhizobium betae</name>
    <dbReference type="NCBI Taxonomy" id="244734"/>
    <lineage>
        <taxon>Bacteria</taxon>
        <taxon>Pseudomonadati</taxon>
        <taxon>Pseudomonadota</taxon>
        <taxon>Alphaproteobacteria</taxon>
        <taxon>Hyphomicrobiales</taxon>
        <taxon>Nitrobacteraceae</taxon>
        <taxon>Bradyrhizobium</taxon>
    </lineage>
</organism>
<comment type="caution">
    <text evidence="2">The sequence shown here is derived from an EMBL/GenBank/DDBJ whole genome shotgun (WGS) entry which is preliminary data.</text>
</comment>
<evidence type="ECO:0000313" key="2">
    <source>
        <dbReference type="EMBL" id="RXT54216.1"/>
    </source>
</evidence>
<dbReference type="CDD" id="cd01300">
    <property type="entry name" value="YtcJ_like"/>
    <property type="match status" value="1"/>
</dbReference>
<dbReference type="RefSeq" id="WP_129267560.1">
    <property type="nucleotide sequence ID" value="NZ_MZXW01000004.1"/>
</dbReference>
<dbReference type="InterPro" id="IPR011059">
    <property type="entry name" value="Metal-dep_hydrolase_composite"/>
</dbReference>
<evidence type="ECO:0000259" key="1">
    <source>
        <dbReference type="Pfam" id="PF07969"/>
    </source>
</evidence>
<dbReference type="AlphaFoldDB" id="A0A4Q1VRP2"/>
<dbReference type="EMBL" id="MZXW01000004">
    <property type="protein sequence ID" value="RXT54216.1"/>
    <property type="molecule type" value="Genomic_DNA"/>
</dbReference>
<dbReference type="InterPro" id="IPR032466">
    <property type="entry name" value="Metal_Hydrolase"/>
</dbReference>
<gene>
    <name evidence="2" type="ORF">B5V03_01860</name>
</gene>
<dbReference type="Pfam" id="PF07969">
    <property type="entry name" value="Amidohydro_3"/>
    <property type="match status" value="1"/>
</dbReference>
<dbReference type="PANTHER" id="PTHR22642:SF2">
    <property type="entry name" value="PROTEIN LONG AFTER FAR-RED 3"/>
    <property type="match status" value="1"/>
</dbReference>
<dbReference type="Proteomes" id="UP000290819">
    <property type="component" value="Unassembled WGS sequence"/>
</dbReference>
<dbReference type="InterPro" id="IPR013108">
    <property type="entry name" value="Amidohydro_3"/>
</dbReference>
<dbReference type="SUPFAM" id="SSF51556">
    <property type="entry name" value="Metallo-dependent hydrolases"/>
    <property type="match status" value="1"/>
</dbReference>
<dbReference type="Gene3D" id="3.20.20.140">
    <property type="entry name" value="Metal-dependent hydrolases"/>
    <property type="match status" value="1"/>
</dbReference>
<keyword evidence="3" id="KW-1185">Reference proteome</keyword>